<evidence type="ECO:0000313" key="1">
    <source>
        <dbReference type="EMBL" id="KAJ9105908.1"/>
    </source>
</evidence>
<evidence type="ECO:0000313" key="2">
    <source>
        <dbReference type="Proteomes" id="UP001230649"/>
    </source>
</evidence>
<name>A0ACC2W2I6_9TREE</name>
<organism evidence="1 2">
    <name type="scientific">Naganishia adeliensis</name>
    <dbReference type="NCBI Taxonomy" id="92952"/>
    <lineage>
        <taxon>Eukaryota</taxon>
        <taxon>Fungi</taxon>
        <taxon>Dikarya</taxon>
        <taxon>Basidiomycota</taxon>
        <taxon>Agaricomycotina</taxon>
        <taxon>Tremellomycetes</taxon>
        <taxon>Filobasidiales</taxon>
        <taxon>Filobasidiaceae</taxon>
        <taxon>Naganishia</taxon>
    </lineage>
</organism>
<accession>A0ACC2W2I6</accession>
<keyword evidence="2" id="KW-1185">Reference proteome</keyword>
<comment type="caution">
    <text evidence="1">The sequence shown here is derived from an EMBL/GenBank/DDBJ whole genome shotgun (WGS) entry which is preliminary data.</text>
</comment>
<reference evidence="1" key="1">
    <citation type="submission" date="2023-04" db="EMBL/GenBank/DDBJ databases">
        <title>Draft Genome sequencing of Naganishia species isolated from polar environments using Oxford Nanopore Technology.</title>
        <authorList>
            <person name="Leo P."/>
            <person name="Venkateswaran K."/>
        </authorList>
    </citation>
    <scope>NUCLEOTIDE SEQUENCE</scope>
    <source>
        <strain evidence="1">MNA-CCFEE 5262</strain>
    </source>
</reference>
<protein>
    <submittedName>
        <fullName evidence="1">Uncharacterized protein</fullName>
    </submittedName>
</protein>
<gene>
    <name evidence="1" type="ORF">QFC20_004145</name>
</gene>
<proteinExistence type="predicted"/>
<dbReference type="Proteomes" id="UP001230649">
    <property type="component" value="Unassembled WGS sequence"/>
</dbReference>
<dbReference type="EMBL" id="JASBWS010000045">
    <property type="protein sequence ID" value="KAJ9105908.1"/>
    <property type="molecule type" value="Genomic_DNA"/>
</dbReference>
<sequence length="544" mass="59261">MAGSPNRRPVFNLADPQRDPPPDKNLGPHQGRPVYQNAVAYPVNGVHGQHPYQPRPVFVPPPSTQYTTVPEIQYHGLAVASAADMSYAGYPPPAGVAIPSVFQVPPPDNFLPPNGFLLPDYIPPRSLGTPMSTSNIGLSASAPTVGMGEWLSQRATPAIGNGTRSTGVGAGMVKKTRQQFSACTACRLRRVKCDLKDLRAEWEKLHGKRRPSPMESEPSRREQVDLDALPDGEKKKGKLPAKVVEKPNLSAISNKEDIQCTNCFHREVKCVYVSDSALDYILESLTLGFVSDEFAHRKPKRPRAVPLDLSANGVHSDLSNDGSSNSQLGQLAAHAKIIAPPHAETSAGMEEIHLHPGGSRSVPTRPGLPREWSGFSTASDPYTYMDEDPVPMFPAEAPWIEEDPSAFQQSNIGDVIAIEQGTSALANQEISDSIVLEQSMVDYLFASPKDSSKDAMTSSLLDDFNRAIASDPSSNSASTPRSHSSRGRSRGTSHSQPSSRSDFRIPDLKPSFFESDFYRRFHIQRKCLFFTSSAGNAEDQSFET</sequence>